<dbReference type="AlphaFoldDB" id="A0A6M6DZL9"/>
<dbReference type="Proteomes" id="UP000501076">
    <property type="component" value="Plasmid pFDU301A"/>
</dbReference>
<feature type="compositionally biased region" description="Polar residues" evidence="2">
    <location>
        <begin position="213"/>
        <end position="244"/>
    </location>
</feature>
<feature type="coiled-coil region" evidence="1">
    <location>
        <begin position="5"/>
        <end position="32"/>
    </location>
</feature>
<proteinExistence type="predicted"/>
<evidence type="ECO:0000313" key="4">
    <source>
        <dbReference type="Proteomes" id="UP000501076"/>
    </source>
</evidence>
<name>A0A6M6DZL9_PRIMG</name>
<evidence type="ECO:0000313" key="3">
    <source>
        <dbReference type="EMBL" id="QJX80050.1"/>
    </source>
</evidence>
<feature type="region of interest" description="Disordered" evidence="2">
    <location>
        <begin position="378"/>
        <end position="404"/>
    </location>
</feature>
<accession>A0A6M6DZL9</accession>
<feature type="region of interest" description="Disordered" evidence="2">
    <location>
        <begin position="196"/>
        <end position="353"/>
    </location>
</feature>
<gene>
    <name evidence="3" type="ORF">FDZ14_28550</name>
</gene>
<feature type="compositionally biased region" description="Polar residues" evidence="2">
    <location>
        <begin position="309"/>
        <end position="344"/>
    </location>
</feature>
<protein>
    <submittedName>
        <fullName evidence="3">Uncharacterized protein</fullName>
    </submittedName>
</protein>
<dbReference type="RefSeq" id="WP_171778033.1">
    <property type="nucleotide sequence ID" value="NZ_CP045273.1"/>
</dbReference>
<evidence type="ECO:0000256" key="2">
    <source>
        <dbReference type="SAM" id="MobiDB-lite"/>
    </source>
</evidence>
<keyword evidence="1" id="KW-0175">Coiled coil</keyword>
<organism evidence="3 4">
    <name type="scientific">Priestia megaterium</name>
    <name type="common">Bacillus megaterium</name>
    <dbReference type="NCBI Taxonomy" id="1404"/>
    <lineage>
        <taxon>Bacteria</taxon>
        <taxon>Bacillati</taxon>
        <taxon>Bacillota</taxon>
        <taxon>Bacilli</taxon>
        <taxon>Bacillales</taxon>
        <taxon>Bacillaceae</taxon>
        <taxon>Priestia</taxon>
    </lineage>
</organism>
<dbReference type="EMBL" id="CP045273">
    <property type="protein sequence ID" value="QJX80050.1"/>
    <property type="molecule type" value="Genomic_DNA"/>
</dbReference>
<geneLocation type="plasmid" evidence="4">
    <name>pfdu301a</name>
</geneLocation>
<feature type="compositionally biased region" description="Basic and acidic residues" evidence="2">
    <location>
        <begin position="266"/>
        <end position="277"/>
    </location>
</feature>
<evidence type="ECO:0000256" key="1">
    <source>
        <dbReference type="SAM" id="Coils"/>
    </source>
</evidence>
<feature type="compositionally biased region" description="Basic and acidic residues" evidence="2">
    <location>
        <begin position="202"/>
        <end position="212"/>
    </location>
</feature>
<sequence length="404" mass="46521">MKMEFNAKELENLSAEEQVKILKERLKEYETLKCSEKNCDSDLSDKGWTIYKNRKLCLSCYQKEYDKDKQPDMDLIVGHYMRQLKSVTIINDAKSKINITEQEFQHLIKPFKTDNTEKLEYMRVIIEHYITVRITQASINSLKNKHHMKPEEYEGLIKPFRLEYESKPKKVIISRTLEKQNNARLNAQYTVKTVEDSASEIENNKSDAHSIQKESQSQTQAELTKGTYSPSKQDTSYAQQTTDKSTFKEVSETPTQKRKKETPPTIKEELDKQKEIQKQSSSTDQVEEKTNLVKDPIPSPTKKQEVEEQNTNTQFVTQIDSKTVYGENSTDPSLQGDSSVNDQSLFDLDPGTPENNEYNELNQEYNSSSQDFQNIRQSSVNQADSKAGVTKEPLNFTGFPGSQL</sequence>
<keyword evidence="3" id="KW-0614">Plasmid</keyword>
<reference evidence="3 4" key="1">
    <citation type="submission" date="2019-10" db="EMBL/GenBank/DDBJ databases">
        <title>Complete genome sequences for adaption low water activity.</title>
        <authorList>
            <person name="Zhao L."/>
            <person name="Zhong J."/>
        </authorList>
    </citation>
    <scope>NUCLEOTIDE SEQUENCE [LARGE SCALE GENOMIC DNA]</scope>
    <source>
        <strain evidence="3 4">FDU301</strain>
        <plasmid evidence="4">pfdu301a</plasmid>
    </source>
</reference>